<proteinExistence type="predicted"/>
<reference evidence="1 2" key="1">
    <citation type="journal article" date="2011" name="J. Bacteriol.">
        <title>Genome sequence of the algicidal bacterium Kordia algicida OT-1.</title>
        <authorList>
            <person name="Lee H.S."/>
            <person name="Kang S.G."/>
            <person name="Kwon K.K."/>
            <person name="Lee J.H."/>
            <person name="Kim S.J."/>
        </authorList>
    </citation>
    <scope>NUCLEOTIDE SEQUENCE [LARGE SCALE GENOMIC DNA]</scope>
    <source>
        <strain evidence="1 2">OT-1</strain>
    </source>
</reference>
<organism evidence="1 2">
    <name type="scientific">Kordia algicida OT-1</name>
    <dbReference type="NCBI Taxonomy" id="391587"/>
    <lineage>
        <taxon>Bacteria</taxon>
        <taxon>Pseudomonadati</taxon>
        <taxon>Bacteroidota</taxon>
        <taxon>Flavobacteriia</taxon>
        <taxon>Flavobacteriales</taxon>
        <taxon>Flavobacteriaceae</taxon>
        <taxon>Kordia</taxon>
    </lineage>
</organism>
<accession>A9DW08</accession>
<dbReference type="eggNOG" id="ENOG502ZPE9">
    <property type="taxonomic scope" value="Bacteria"/>
</dbReference>
<name>A9DW08_9FLAO</name>
<sequence length="216" mass="25348">MKSTHAKKNEINKIDRLFVKAVDQIIMDSKKAGIKPDSYRGINLVIYPASQGLISRVNKGKSHITHTALINFAKHYNVNMNYFYHDDVDFEYDLNNFLPAHKQVKKTEATPEKIKLEDIDFSEVDIEKEISFEHEELAKKFKLDTQIRIFANLLPKDASQFFYNILHIIQFDYETKLIELKDKIGSLDEKLKKTYEKIQIVQENENNLLKKLINEK</sequence>
<dbReference type="OrthoDB" id="1161235at2"/>
<protein>
    <submittedName>
        <fullName evidence="1">Uncharacterized protein</fullName>
    </submittedName>
</protein>
<dbReference type="EMBL" id="ABIB01000004">
    <property type="protein sequence ID" value="EDP96493.1"/>
    <property type="molecule type" value="Genomic_DNA"/>
</dbReference>
<dbReference type="HOGENOM" id="CLU_1270928_0_0_10"/>
<keyword evidence="2" id="KW-1185">Reference proteome</keyword>
<dbReference type="STRING" id="391587.KAOT1_03752"/>
<evidence type="ECO:0000313" key="2">
    <source>
        <dbReference type="Proteomes" id="UP000002945"/>
    </source>
</evidence>
<dbReference type="Proteomes" id="UP000002945">
    <property type="component" value="Unassembled WGS sequence"/>
</dbReference>
<comment type="caution">
    <text evidence="1">The sequence shown here is derived from an EMBL/GenBank/DDBJ whole genome shotgun (WGS) entry which is preliminary data.</text>
</comment>
<evidence type="ECO:0000313" key="1">
    <source>
        <dbReference type="EMBL" id="EDP96493.1"/>
    </source>
</evidence>
<dbReference type="RefSeq" id="WP_007093323.1">
    <property type="nucleotide sequence ID" value="NZ_CP142125.1"/>
</dbReference>
<gene>
    <name evidence="1" type="ORF">KAOT1_03752</name>
</gene>
<dbReference type="AlphaFoldDB" id="A9DW08"/>